<dbReference type="EMBL" id="WNDP01000017">
    <property type="protein sequence ID" value="KAF1026842.1"/>
    <property type="molecule type" value="Genomic_DNA"/>
</dbReference>
<proteinExistence type="predicted"/>
<dbReference type="AlphaFoldDB" id="A0A833URK1"/>
<protein>
    <submittedName>
        <fullName evidence="1">Uncharacterized protein</fullName>
    </submittedName>
</protein>
<evidence type="ECO:0000313" key="1">
    <source>
        <dbReference type="EMBL" id="KAF1026842.1"/>
    </source>
</evidence>
<comment type="caution">
    <text evidence="1">The sequence shown here is derived from an EMBL/GenBank/DDBJ whole genome shotgun (WGS) entry which is preliminary data.</text>
</comment>
<name>A0A833URK1_ACIBZ</name>
<dbReference type="Proteomes" id="UP000490535">
    <property type="component" value="Unassembled WGS sequence"/>
</dbReference>
<gene>
    <name evidence="1" type="ORF">GAK29_01037</name>
</gene>
<accession>A0A833URK1</accession>
<sequence length="415" mass="48517">MMDITEFKSSLTDRELDGIDSEYTYSTLALVKLFNASGPHMNRWWVMTPVNWSCPCCKRTKAEIVRLNKNNYLTCQLHEHHDHMKDVVKGLFEKYSIQKDHIVADELSEKFAIKAAFSLSAYDNTVVCFDCNKADADAKKIVKAHKYFSFSPREIAEFVKPSPNQEHEIDPLLAQQVWERAKPIFEMRMEFAERFAKIAAENQDWYQPSERTAKQIERLAKWHFERHGLHQFDRFEPERLLYNTVPFKGASSSWRFKENPILKMKPSSNELAHLIATREKYWTRYEDSWLCPCCSRDKYNCVRPSKKNSWIFEVKTASLFSVEEMNFHSNPAPMCVDCVDMALNFGREVLELSGKRSMIEYPSSVISLGELSEIVIARPHSQHKYKNDAIDRIIPNIVQRIIRFCDGLADRRNDC</sequence>
<reference evidence="2" key="1">
    <citation type="journal article" date="2020" name="MBio">
        <title>Horizontal gene transfer to a defensive symbiont with a reduced genome amongst a multipartite beetle microbiome.</title>
        <authorList>
            <person name="Waterworth S.C."/>
            <person name="Florez L.V."/>
            <person name="Rees E.R."/>
            <person name="Hertweck C."/>
            <person name="Kaltenpoth M."/>
            <person name="Kwan J.C."/>
        </authorList>
    </citation>
    <scope>NUCLEOTIDE SEQUENCE [LARGE SCALE GENOMIC DNA]</scope>
</reference>
<evidence type="ECO:0000313" key="2">
    <source>
        <dbReference type="Proteomes" id="UP000490535"/>
    </source>
</evidence>
<organism evidence="1 2">
    <name type="scientific">Acinetobacter bereziniae</name>
    <name type="common">Acinetobacter genomosp. 10</name>
    <dbReference type="NCBI Taxonomy" id="106648"/>
    <lineage>
        <taxon>Bacteria</taxon>
        <taxon>Pseudomonadati</taxon>
        <taxon>Pseudomonadota</taxon>
        <taxon>Gammaproteobacteria</taxon>
        <taxon>Moraxellales</taxon>
        <taxon>Moraxellaceae</taxon>
        <taxon>Acinetobacter</taxon>
    </lineage>
</organism>